<proteinExistence type="predicted"/>
<dbReference type="RefSeq" id="WP_280922344.1">
    <property type="nucleotide sequence ID" value="NZ_JAGGKC010000043.1"/>
</dbReference>
<evidence type="ECO:0000313" key="2">
    <source>
        <dbReference type="Proteomes" id="UP001519271"/>
    </source>
</evidence>
<dbReference type="Proteomes" id="UP001519271">
    <property type="component" value="Unassembled WGS sequence"/>
</dbReference>
<comment type="caution">
    <text evidence="1">The sequence shown here is derived from an EMBL/GenBank/DDBJ whole genome shotgun (WGS) entry which is preliminary data.</text>
</comment>
<dbReference type="EMBL" id="JAGGKC010000043">
    <property type="protein sequence ID" value="MBP1920826.1"/>
    <property type="molecule type" value="Genomic_DNA"/>
</dbReference>
<sequence length="43" mass="4877">MAKAMGIKDADEPEDFIAALMDLQKACGVDDLRMSDMELRWMN</sequence>
<keyword evidence="2" id="KW-1185">Reference proteome</keyword>
<accession>A0ABS4G8F4</accession>
<gene>
    <name evidence="1" type="ORF">J2Z34_003343</name>
</gene>
<reference evidence="1 2" key="1">
    <citation type="submission" date="2021-03" db="EMBL/GenBank/DDBJ databases">
        <title>Genomic Encyclopedia of Type Strains, Phase IV (KMG-IV): sequencing the most valuable type-strain genomes for metagenomic binning, comparative biology and taxonomic classification.</title>
        <authorList>
            <person name="Goeker M."/>
        </authorList>
    </citation>
    <scope>NUCLEOTIDE SEQUENCE [LARGE SCALE GENOMIC DNA]</scope>
    <source>
        <strain evidence="1 2">DSM 6139</strain>
    </source>
</reference>
<name>A0ABS4G8F4_9CLOT</name>
<organism evidence="1 2">
    <name type="scientific">Youngiibacter multivorans</name>
    <dbReference type="NCBI Taxonomy" id="937251"/>
    <lineage>
        <taxon>Bacteria</taxon>
        <taxon>Bacillati</taxon>
        <taxon>Bacillota</taxon>
        <taxon>Clostridia</taxon>
        <taxon>Eubacteriales</taxon>
        <taxon>Clostridiaceae</taxon>
        <taxon>Youngiibacter</taxon>
    </lineage>
</organism>
<protein>
    <submittedName>
        <fullName evidence="1">Uncharacterized protein</fullName>
    </submittedName>
</protein>
<evidence type="ECO:0000313" key="1">
    <source>
        <dbReference type="EMBL" id="MBP1920826.1"/>
    </source>
</evidence>